<dbReference type="InterPro" id="IPR027417">
    <property type="entry name" value="P-loop_NTPase"/>
</dbReference>
<dbReference type="CDD" id="cd18037">
    <property type="entry name" value="DEXSc_Pif1_like"/>
    <property type="match status" value="1"/>
</dbReference>
<dbReference type="GO" id="GO:0006281">
    <property type="term" value="P:DNA repair"/>
    <property type="evidence" value="ECO:0007669"/>
    <property type="project" value="UniProtKB-KW"/>
</dbReference>
<keyword evidence="1" id="KW-0227">DNA damage</keyword>
<evidence type="ECO:0000259" key="2">
    <source>
        <dbReference type="SMART" id="SM00382"/>
    </source>
</evidence>
<dbReference type="Pfam" id="PF21530">
    <property type="entry name" value="Pif1_2B_dom"/>
    <property type="match status" value="1"/>
</dbReference>
<keyword evidence="1" id="KW-0378">Hydrolase</keyword>
<dbReference type="PANTHER" id="PTHR47642:SF7">
    <property type="entry name" value="ATP-DEPENDENT DNA HELICASE PIF1"/>
    <property type="match status" value="1"/>
</dbReference>
<evidence type="ECO:0000313" key="4">
    <source>
        <dbReference type="Proteomes" id="UP001412239"/>
    </source>
</evidence>
<dbReference type="GO" id="GO:0016887">
    <property type="term" value="F:ATP hydrolysis activity"/>
    <property type="evidence" value="ECO:0007669"/>
    <property type="project" value="RHEA"/>
</dbReference>
<dbReference type="Proteomes" id="UP001412239">
    <property type="component" value="Unassembled WGS sequence"/>
</dbReference>
<comment type="similarity">
    <text evidence="1">Belongs to the helicase family.</text>
</comment>
<dbReference type="EMBL" id="LN890965">
    <property type="protein sequence ID" value="CUS13897.1"/>
    <property type="molecule type" value="Genomic_DNA"/>
</dbReference>
<keyword evidence="4" id="KW-1185">Reference proteome</keyword>
<dbReference type="InterPro" id="IPR003593">
    <property type="entry name" value="AAA+_ATPase"/>
</dbReference>
<dbReference type="SMART" id="SM00382">
    <property type="entry name" value="AAA"/>
    <property type="match status" value="1"/>
</dbReference>
<name>A0A292Q5H0_9PEZI</name>
<dbReference type="InterPro" id="IPR051055">
    <property type="entry name" value="PIF1_helicase"/>
</dbReference>
<dbReference type="Gene3D" id="3.40.50.300">
    <property type="entry name" value="P-loop containing nucleotide triphosphate hydrolases"/>
    <property type="match status" value="1"/>
</dbReference>
<gene>
    <name evidence="3" type="ORF">GSTUAT00001934001</name>
</gene>
<reference evidence="3" key="1">
    <citation type="submission" date="2015-10" db="EMBL/GenBank/DDBJ databases">
        <authorList>
            <person name="Regsiter A."/>
            <person name="william w."/>
        </authorList>
    </citation>
    <scope>NUCLEOTIDE SEQUENCE</scope>
    <source>
        <strain evidence="3">Montdore</strain>
    </source>
</reference>
<dbReference type="GO" id="GO:0043139">
    <property type="term" value="F:5'-3' DNA helicase activity"/>
    <property type="evidence" value="ECO:0007669"/>
    <property type="project" value="UniProtKB-EC"/>
</dbReference>
<dbReference type="GO" id="GO:0006310">
    <property type="term" value="P:DNA recombination"/>
    <property type="evidence" value="ECO:0007669"/>
    <property type="project" value="UniProtKB-KW"/>
</dbReference>
<protein>
    <recommendedName>
        <fullName evidence="1">ATP-dependent DNA helicase</fullName>
        <ecNumber evidence="1">5.6.2.3</ecNumber>
    </recommendedName>
</protein>
<sequence length="658" mass="74931">MLRPRNKLDEAQRRALEHVKQGHNVFLTGEAGTGKSYALRYIIRYLKYKYWKEGSGSVGVTAPTGVAAHNIAGRTLHSWAGIGPGDGTIDEYSKRLGLWRETKVLIVDEISMVHPALFDMLAEIGRRVRKDPRPFGGIQLIFCGDFYQLPPIDNQVARNCPGCGQRLVTEGHRRYLSPSNPHLTDILYKRHMYSYGLDPTRWLRCANHLDWRRATCDFLWNDSAKYAFQTTSWPQCKLKAVSLKIPHRHEGDEGWFHMLSEIRRGIVSPTTLEYLKTLDRAPAANNSSLDPVLLHTRREGVAFENTRKLAQLPGSSYNYFAMDVARHIKILCYQGDGSSWEEGKVVTTSDTKSRGFFDGLQTASQVQLKVGAQVMLLWNLNQRRGLVNGAKGKIVGFRRCQYVQYRKESKAAHDTDMQLYFERSAKYFPSVDEPGDGFPIPIVDFGKGPVPIFPYREAQVFENVKYLSGLRRFASRNEMFRIQVPLVLAWAFTIHKAQGQTLDSAKLNLDRPFVPGQAYVGLSRTRVSQNLQILNYDSIPHGVFAADEVFKFSNRLENPPVSKISVLRRRRRPRPLLALRGVRGRSIWRYGQTSLKIIQNSRRGLFRWRLAGGIGRCRTVTPGRSQVLVRLTAGMTKLLSNRLDGLKTLVPSILRYFF</sequence>
<keyword evidence="1" id="KW-0347">Helicase</keyword>
<organism evidence="3 4">
    <name type="scientific">Tuber aestivum</name>
    <name type="common">summer truffle</name>
    <dbReference type="NCBI Taxonomy" id="59557"/>
    <lineage>
        <taxon>Eukaryota</taxon>
        <taxon>Fungi</taxon>
        <taxon>Dikarya</taxon>
        <taxon>Ascomycota</taxon>
        <taxon>Pezizomycotina</taxon>
        <taxon>Pezizomycetes</taxon>
        <taxon>Pezizales</taxon>
        <taxon>Tuberaceae</taxon>
        <taxon>Tuber</taxon>
    </lineage>
</organism>
<dbReference type="SUPFAM" id="SSF52540">
    <property type="entry name" value="P-loop containing nucleoside triphosphate hydrolases"/>
    <property type="match status" value="2"/>
</dbReference>
<dbReference type="GO" id="GO:0000723">
    <property type="term" value="P:telomere maintenance"/>
    <property type="evidence" value="ECO:0007669"/>
    <property type="project" value="InterPro"/>
</dbReference>
<dbReference type="Pfam" id="PF05970">
    <property type="entry name" value="PIF1"/>
    <property type="match status" value="1"/>
</dbReference>
<dbReference type="AlphaFoldDB" id="A0A292Q5H0"/>
<evidence type="ECO:0000313" key="3">
    <source>
        <dbReference type="EMBL" id="CUS13897.1"/>
    </source>
</evidence>
<keyword evidence="1" id="KW-0233">DNA recombination</keyword>
<accession>A0A292Q5H0</accession>
<dbReference type="InterPro" id="IPR049163">
    <property type="entry name" value="Pif1-like_2B_dom"/>
</dbReference>
<keyword evidence="1" id="KW-0547">Nucleotide-binding</keyword>
<evidence type="ECO:0000256" key="1">
    <source>
        <dbReference type="RuleBase" id="RU363044"/>
    </source>
</evidence>
<comment type="cofactor">
    <cofactor evidence="1">
        <name>Mg(2+)</name>
        <dbReference type="ChEBI" id="CHEBI:18420"/>
    </cofactor>
</comment>
<feature type="domain" description="AAA+ ATPase" evidence="2">
    <location>
        <begin position="21"/>
        <end position="172"/>
    </location>
</feature>
<comment type="catalytic activity">
    <reaction evidence="1">
        <text>ATP + H2O = ADP + phosphate + H(+)</text>
        <dbReference type="Rhea" id="RHEA:13065"/>
        <dbReference type="ChEBI" id="CHEBI:15377"/>
        <dbReference type="ChEBI" id="CHEBI:15378"/>
        <dbReference type="ChEBI" id="CHEBI:30616"/>
        <dbReference type="ChEBI" id="CHEBI:43474"/>
        <dbReference type="ChEBI" id="CHEBI:456216"/>
        <dbReference type="EC" id="5.6.2.3"/>
    </reaction>
</comment>
<keyword evidence="1" id="KW-0234">DNA repair</keyword>
<dbReference type="CDD" id="cd18809">
    <property type="entry name" value="SF1_C_RecD"/>
    <property type="match status" value="1"/>
</dbReference>
<dbReference type="PANTHER" id="PTHR47642">
    <property type="entry name" value="ATP-DEPENDENT DNA HELICASE"/>
    <property type="match status" value="1"/>
</dbReference>
<dbReference type="EC" id="5.6.2.3" evidence="1"/>
<keyword evidence="1" id="KW-0067">ATP-binding</keyword>
<dbReference type="InterPro" id="IPR010285">
    <property type="entry name" value="DNA_helicase_pif1-like_DEAD"/>
</dbReference>
<dbReference type="GO" id="GO:0005524">
    <property type="term" value="F:ATP binding"/>
    <property type="evidence" value="ECO:0007669"/>
    <property type="project" value="UniProtKB-KW"/>
</dbReference>
<proteinExistence type="inferred from homology"/>